<dbReference type="InterPro" id="IPR010611">
    <property type="entry name" value="3D_dom"/>
</dbReference>
<reference evidence="9" key="1">
    <citation type="journal article" date="2020" name="mSystems">
        <title>Genome- and Community-Level Interaction Insights into Carbon Utilization and Element Cycling Functions of Hydrothermarchaeota in Hydrothermal Sediment.</title>
        <authorList>
            <person name="Zhou Z."/>
            <person name="Liu Y."/>
            <person name="Xu W."/>
            <person name="Pan J."/>
            <person name="Luo Z.H."/>
            <person name="Li M."/>
        </authorList>
    </citation>
    <scope>NUCLEOTIDE SEQUENCE [LARGE SCALE GENOMIC DNA]</scope>
    <source>
        <strain evidence="9">SpSt-418</strain>
    </source>
</reference>
<dbReference type="GO" id="GO:0008933">
    <property type="term" value="F:peptidoglycan lytic transglycosylase activity"/>
    <property type="evidence" value="ECO:0007669"/>
    <property type="project" value="TreeGrafter"/>
</dbReference>
<evidence type="ECO:0000256" key="2">
    <source>
        <dbReference type="ARBA" id="ARBA00012587"/>
    </source>
</evidence>
<dbReference type="PANTHER" id="PTHR30124">
    <property type="entry name" value="MEMBRANE-BOUND LYTIC MUREIN TRANSGLYCOSYLASE A"/>
    <property type="match status" value="1"/>
</dbReference>
<feature type="domain" description="Lytic transglycosylase MltA" evidence="8">
    <location>
        <begin position="174"/>
        <end position="315"/>
    </location>
</feature>
<keyword evidence="3" id="KW-0456">Lyase</keyword>
<accession>A0A7C3KDY0</accession>
<keyword evidence="7" id="KW-0732">Signal</keyword>
<evidence type="ECO:0000313" key="9">
    <source>
        <dbReference type="EMBL" id="HFM97708.1"/>
    </source>
</evidence>
<dbReference type="CDD" id="cd14485">
    <property type="entry name" value="mltA_like_LT_A"/>
    <property type="match status" value="1"/>
</dbReference>
<keyword evidence="4" id="KW-0961">Cell wall biogenesis/degradation</keyword>
<feature type="chain" id="PRO_5027706779" description="peptidoglycan lytic exotransglycosylase" evidence="7">
    <location>
        <begin position="28"/>
        <end position="416"/>
    </location>
</feature>
<dbReference type="GO" id="GO:0009253">
    <property type="term" value="P:peptidoglycan catabolic process"/>
    <property type="evidence" value="ECO:0007669"/>
    <property type="project" value="TreeGrafter"/>
</dbReference>
<dbReference type="PIRSF" id="PIRSF019422">
    <property type="entry name" value="MltA"/>
    <property type="match status" value="1"/>
</dbReference>
<comment type="catalytic activity">
    <reaction evidence="1">
        <text>Exolytic cleavage of the (1-&gt;4)-beta-glycosidic linkage between N-acetylmuramic acid (MurNAc) and N-acetylglucosamine (GlcNAc) residues in peptidoglycan, from either the reducing or the non-reducing ends of the peptidoglycan chains, with concomitant formation of a 1,6-anhydrobond in the MurNAc residue.</text>
        <dbReference type="EC" id="4.2.2.n1"/>
    </reaction>
</comment>
<feature type="compositionally biased region" description="Pro residues" evidence="6">
    <location>
        <begin position="36"/>
        <end position="54"/>
    </location>
</feature>
<sequence>MNRFKPPQLLRQPLALLVIGASLLTGAIAVSQPSTTPVPVPLPSPTSSPTPTEPPVYKGPSLIPVAMPANLMGDAQIWGEQGFQGDRKTLLAAIDNSLRYLGSARAANDYRRISIKGVSRDRVRRSLSRFRQLVANSKSASQLQAAVEREFVLYQAAGKDGAGTVDFTGYFEPVHTASPVRTEVYRYPIFRVPKNFSNWRKPHPTRAALEGADGLQYTKSPLRGAELVWLSDRLDAFLIQVQGSARLKLTNGKTLTVGYAGSTDYPYSGIGRELVKDGKFTLEELTLPKLIQYFRDNPADMDRYIPRNNRFVFFRPTNGQPATGSIGLPVLPERSIATDKTKFPPGGLALIQTQLPYVAANGYEQRPVMRYVLDQDTGSAIKGAGRVDVFMGTGKVAGDRAGLVNTPGQLYYLLLK</sequence>
<dbReference type="InterPro" id="IPR026044">
    <property type="entry name" value="MltA"/>
</dbReference>
<dbReference type="CDD" id="cd14668">
    <property type="entry name" value="mlta_B"/>
    <property type="match status" value="1"/>
</dbReference>
<dbReference type="PANTHER" id="PTHR30124:SF0">
    <property type="entry name" value="MEMBRANE-BOUND LYTIC MUREIN TRANSGLYCOSYLASE A"/>
    <property type="match status" value="1"/>
</dbReference>
<dbReference type="Pfam" id="PF03562">
    <property type="entry name" value="MltA"/>
    <property type="match status" value="1"/>
</dbReference>
<evidence type="ECO:0000256" key="7">
    <source>
        <dbReference type="SAM" id="SignalP"/>
    </source>
</evidence>
<dbReference type="GO" id="GO:0009254">
    <property type="term" value="P:peptidoglycan turnover"/>
    <property type="evidence" value="ECO:0007669"/>
    <property type="project" value="InterPro"/>
</dbReference>
<dbReference type="EC" id="4.2.2.n1" evidence="2"/>
<feature type="signal peptide" evidence="7">
    <location>
        <begin position="1"/>
        <end position="27"/>
    </location>
</feature>
<evidence type="ECO:0000256" key="6">
    <source>
        <dbReference type="SAM" id="MobiDB-lite"/>
    </source>
</evidence>
<dbReference type="Pfam" id="PF06725">
    <property type="entry name" value="3D"/>
    <property type="match status" value="1"/>
</dbReference>
<evidence type="ECO:0000256" key="4">
    <source>
        <dbReference type="ARBA" id="ARBA00023316"/>
    </source>
</evidence>
<dbReference type="AlphaFoldDB" id="A0A7C3KDY0"/>
<dbReference type="GO" id="GO:0071555">
    <property type="term" value="P:cell wall organization"/>
    <property type="evidence" value="ECO:0007669"/>
    <property type="project" value="UniProtKB-KW"/>
</dbReference>
<dbReference type="InterPro" id="IPR036908">
    <property type="entry name" value="RlpA-like_sf"/>
</dbReference>
<name>A0A7C3KDY0_9CYAN</name>
<evidence type="ECO:0000259" key="8">
    <source>
        <dbReference type="SMART" id="SM00925"/>
    </source>
</evidence>
<dbReference type="Gene3D" id="2.40.240.50">
    <property type="entry name" value="Barwin-like endoglucanases"/>
    <property type="match status" value="1"/>
</dbReference>
<proteinExistence type="predicted"/>
<dbReference type="SUPFAM" id="SSF50685">
    <property type="entry name" value="Barwin-like endoglucanases"/>
    <property type="match status" value="1"/>
</dbReference>
<dbReference type="GO" id="GO:0004553">
    <property type="term" value="F:hydrolase activity, hydrolyzing O-glycosyl compounds"/>
    <property type="evidence" value="ECO:0007669"/>
    <property type="project" value="InterPro"/>
</dbReference>
<dbReference type="SMART" id="SM00925">
    <property type="entry name" value="MltA"/>
    <property type="match status" value="1"/>
</dbReference>
<dbReference type="InterPro" id="IPR005300">
    <property type="entry name" value="MltA_B"/>
</dbReference>
<evidence type="ECO:0000256" key="5">
    <source>
        <dbReference type="ARBA" id="ARBA00030918"/>
    </source>
</evidence>
<comment type="caution">
    <text evidence="9">The sequence shown here is derived from an EMBL/GenBank/DDBJ whole genome shotgun (WGS) entry which is preliminary data.</text>
</comment>
<dbReference type="Gene3D" id="2.40.40.10">
    <property type="entry name" value="RlpA-like domain"/>
    <property type="match status" value="1"/>
</dbReference>
<dbReference type="EMBL" id="DSRU01000104">
    <property type="protein sequence ID" value="HFM97708.1"/>
    <property type="molecule type" value="Genomic_DNA"/>
</dbReference>
<dbReference type="GO" id="GO:0019867">
    <property type="term" value="C:outer membrane"/>
    <property type="evidence" value="ECO:0007669"/>
    <property type="project" value="InterPro"/>
</dbReference>
<organism evidence="9">
    <name type="scientific">Oscillatoriales cyanobacterium SpSt-418</name>
    <dbReference type="NCBI Taxonomy" id="2282169"/>
    <lineage>
        <taxon>Bacteria</taxon>
        <taxon>Bacillati</taxon>
        <taxon>Cyanobacteriota</taxon>
        <taxon>Cyanophyceae</taxon>
        <taxon>Oscillatoriophycideae</taxon>
        <taxon>Oscillatoriales</taxon>
    </lineage>
</organism>
<evidence type="ECO:0000256" key="3">
    <source>
        <dbReference type="ARBA" id="ARBA00023239"/>
    </source>
</evidence>
<protein>
    <recommendedName>
        <fullName evidence="2">peptidoglycan lytic exotransglycosylase</fullName>
        <ecNumber evidence="2">4.2.2.n1</ecNumber>
    </recommendedName>
    <alternativeName>
        <fullName evidence="5">Murein hydrolase A</fullName>
    </alternativeName>
</protein>
<feature type="region of interest" description="Disordered" evidence="6">
    <location>
        <begin position="34"/>
        <end position="57"/>
    </location>
</feature>
<evidence type="ECO:0000256" key="1">
    <source>
        <dbReference type="ARBA" id="ARBA00001420"/>
    </source>
</evidence>
<gene>
    <name evidence="9" type="ORF">ENR64_08055</name>
</gene>